<name>A0A5B0E7X1_9MICC</name>
<dbReference type="GO" id="GO:0005886">
    <property type="term" value="C:plasma membrane"/>
    <property type="evidence" value="ECO:0007669"/>
    <property type="project" value="UniProtKB-SubCell"/>
</dbReference>
<dbReference type="EMBL" id="VOBL01000017">
    <property type="protein sequence ID" value="KAA0974746.1"/>
    <property type="molecule type" value="Genomic_DNA"/>
</dbReference>
<dbReference type="PANTHER" id="PTHR43297:SF2">
    <property type="entry name" value="DIPEPTIDE TRANSPORT ATP-BINDING PROTEIN DPPD"/>
    <property type="match status" value="1"/>
</dbReference>
<protein>
    <submittedName>
        <fullName evidence="9">ABC transporter ATP-binding protein</fullName>
    </submittedName>
</protein>
<dbReference type="CDD" id="cd03257">
    <property type="entry name" value="ABC_NikE_OppD_transporters"/>
    <property type="match status" value="2"/>
</dbReference>
<dbReference type="NCBIfam" id="NF008453">
    <property type="entry name" value="PRK11308.1"/>
    <property type="match status" value="2"/>
</dbReference>
<comment type="caution">
    <text evidence="9">The sequence shown here is derived from an EMBL/GenBank/DDBJ whole genome shotgun (WGS) entry which is preliminary data.</text>
</comment>
<comment type="subcellular location">
    <subcellularLocation>
        <location evidence="1">Cell membrane</location>
        <topology evidence="1">Peripheral membrane protein</topology>
    </subcellularLocation>
</comment>
<evidence type="ECO:0000256" key="5">
    <source>
        <dbReference type="ARBA" id="ARBA00022741"/>
    </source>
</evidence>
<evidence type="ECO:0000259" key="8">
    <source>
        <dbReference type="PROSITE" id="PS50893"/>
    </source>
</evidence>
<accession>A0A5B0E7X1</accession>
<dbReference type="AlphaFoldDB" id="A0A5B0E7X1"/>
<feature type="domain" description="ABC transporter" evidence="8">
    <location>
        <begin position="295"/>
        <end position="538"/>
    </location>
</feature>
<dbReference type="PANTHER" id="PTHR43297">
    <property type="entry name" value="OLIGOPEPTIDE TRANSPORT ATP-BINDING PROTEIN APPD"/>
    <property type="match status" value="1"/>
</dbReference>
<dbReference type="PROSITE" id="PS50893">
    <property type="entry name" value="ABC_TRANSPORTER_2"/>
    <property type="match status" value="2"/>
</dbReference>
<dbReference type="SMART" id="SM00382">
    <property type="entry name" value="AAA"/>
    <property type="match status" value="2"/>
</dbReference>
<evidence type="ECO:0000256" key="1">
    <source>
        <dbReference type="ARBA" id="ARBA00004202"/>
    </source>
</evidence>
<evidence type="ECO:0000256" key="2">
    <source>
        <dbReference type="ARBA" id="ARBA00005417"/>
    </source>
</evidence>
<evidence type="ECO:0000313" key="10">
    <source>
        <dbReference type="Proteomes" id="UP000323856"/>
    </source>
</evidence>
<organism evidence="9 10">
    <name type="scientific">Paeniglutamicibacter gangotriensis</name>
    <dbReference type="NCBI Taxonomy" id="254787"/>
    <lineage>
        <taxon>Bacteria</taxon>
        <taxon>Bacillati</taxon>
        <taxon>Actinomycetota</taxon>
        <taxon>Actinomycetes</taxon>
        <taxon>Micrococcales</taxon>
        <taxon>Micrococcaceae</taxon>
        <taxon>Paeniglutamicibacter</taxon>
    </lineage>
</organism>
<dbReference type="Pfam" id="PF00005">
    <property type="entry name" value="ABC_tran"/>
    <property type="match status" value="2"/>
</dbReference>
<dbReference type="InterPro" id="IPR050388">
    <property type="entry name" value="ABC_Ni/Peptide_Import"/>
</dbReference>
<keyword evidence="4" id="KW-1003">Cell membrane</keyword>
<keyword evidence="3" id="KW-0813">Transport</keyword>
<dbReference type="GO" id="GO:0015833">
    <property type="term" value="P:peptide transport"/>
    <property type="evidence" value="ECO:0007669"/>
    <property type="project" value="InterPro"/>
</dbReference>
<evidence type="ECO:0000256" key="7">
    <source>
        <dbReference type="ARBA" id="ARBA00023136"/>
    </source>
</evidence>
<dbReference type="FunFam" id="3.40.50.300:FF:000016">
    <property type="entry name" value="Oligopeptide ABC transporter ATP-binding component"/>
    <property type="match status" value="2"/>
</dbReference>
<evidence type="ECO:0000256" key="6">
    <source>
        <dbReference type="ARBA" id="ARBA00022840"/>
    </source>
</evidence>
<gene>
    <name evidence="9" type="ORF">FQ154_14700</name>
</gene>
<evidence type="ECO:0000313" key="9">
    <source>
        <dbReference type="EMBL" id="KAA0974746.1"/>
    </source>
</evidence>
<feature type="domain" description="ABC transporter" evidence="8">
    <location>
        <begin position="15"/>
        <end position="264"/>
    </location>
</feature>
<dbReference type="RefSeq" id="WP_007270400.1">
    <property type="nucleotide sequence ID" value="NZ_JBITUG010000004.1"/>
</dbReference>
<keyword evidence="6 9" id="KW-0067">ATP-binding</keyword>
<dbReference type="InterPro" id="IPR017871">
    <property type="entry name" value="ABC_transporter-like_CS"/>
</dbReference>
<dbReference type="OrthoDB" id="4008250at2"/>
<dbReference type="InterPro" id="IPR003593">
    <property type="entry name" value="AAA+_ATPase"/>
</dbReference>
<dbReference type="Pfam" id="PF08352">
    <property type="entry name" value="oligo_HPY"/>
    <property type="match status" value="2"/>
</dbReference>
<sequence>MSIASEQATKGGTALSFENLSVSFETEFADVHAVKGLSLEVYPGEVVALVGESGSGKSVTSTAAIGLLPPNAYITGKALVGGVNVVGMPESKLRKMRATDIAMVFQEPMTALNPVLTIERQLTESLELHGLAYGKDATARAIELLEMVGIPEPRKRIKQYPHQFSGGQRQRIVIAMAISCDPKVIIADEPTTALDVTVQAEILDLLRELKDKLNTGILLITHNMGVVADLADRVAVMFRGSLVETGTVDQVLNHPEHPYTQKLLASVPRLAVMDVTDTWVPEPADVVDPDRKLVLEARNLVLEYDMRGSKFRAVDDVSFELGRGEILGIVGESGSGKSTVAKAVLGLLPVASGVLAVQGTNLAALRPKAARAIRAKIGVIFQDPAASLNPRFPIGDCITEPMVVHKVGNRASRTKRAQELLDAVHLPRTVMNRYPHELSGGQRQRICIARALTLDPELLIADEPTSALDVSVQAAVLEMIQELQESYEFACLFVSHDLAVVDLLAHNVVVMKDGKSVEQGRVTDVLHSPQHDYTRRLLAAAPVPEPGEQAERREARRLLMAMENPDS</sequence>
<keyword evidence="5" id="KW-0547">Nucleotide-binding</keyword>
<dbReference type="SUPFAM" id="SSF52540">
    <property type="entry name" value="P-loop containing nucleoside triphosphate hydrolases"/>
    <property type="match status" value="2"/>
</dbReference>
<evidence type="ECO:0000256" key="3">
    <source>
        <dbReference type="ARBA" id="ARBA00022448"/>
    </source>
</evidence>
<dbReference type="PROSITE" id="PS00211">
    <property type="entry name" value="ABC_TRANSPORTER_1"/>
    <property type="match status" value="2"/>
</dbReference>
<dbReference type="Proteomes" id="UP000323856">
    <property type="component" value="Unassembled WGS sequence"/>
</dbReference>
<keyword evidence="7" id="KW-0472">Membrane</keyword>
<comment type="similarity">
    <text evidence="2">Belongs to the ABC transporter superfamily.</text>
</comment>
<dbReference type="NCBIfam" id="NF007739">
    <property type="entry name" value="PRK10419.1"/>
    <property type="match status" value="2"/>
</dbReference>
<proteinExistence type="inferred from homology"/>
<dbReference type="Gene3D" id="3.40.50.300">
    <property type="entry name" value="P-loop containing nucleotide triphosphate hydrolases"/>
    <property type="match status" value="2"/>
</dbReference>
<dbReference type="GO" id="GO:0005524">
    <property type="term" value="F:ATP binding"/>
    <property type="evidence" value="ECO:0007669"/>
    <property type="project" value="UniProtKB-KW"/>
</dbReference>
<dbReference type="GO" id="GO:0016887">
    <property type="term" value="F:ATP hydrolysis activity"/>
    <property type="evidence" value="ECO:0007669"/>
    <property type="project" value="InterPro"/>
</dbReference>
<dbReference type="InterPro" id="IPR003439">
    <property type="entry name" value="ABC_transporter-like_ATP-bd"/>
</dbReference>
<dbReference type="InterPro" id="IPR027417">
    <property type="entry name" value="P-loop_NTPase"/>
</dbReference>
<evidence type="ECO:0000256" key="4">
    <source>
        <dbReference type="ARBA" id="ARBA00022475"/>
    </source>
</evidence>
<dbReference type="InterPro" id="IPR013563">
    <property type="entry name" value="Oligopep_ABC_C"/>
</dbReference>
<reference evidence="9 10" key="1">
    <citation type="submission" date="2019-07" db="EMBL/GenBank/DDBJ databases">
        <title>Analysis of the biochemical properties, biological activity and biotechnological potential of siderophores and biosurfactants produced by Antarctic psychrotolerant bacteria.</title>
        <authorList>
            <person name="Styczynski M."/>
            <person name="Krucon T."/>
            <person name="Decewicz P."/>
            <person name="Dziewit L."/>
        </authorList>
    </citation>
    <scope>NUCLEOTIDE SEQUENCE [LARGE SCALE GENOMIC DNA]</scope>
    <source>
        <strain evidence="9 10">ANT_H27</strain>
    </source>
</reference>